<dbReference type="PROSITE" id="PS00606">
    <property type="entry name" value="KS3_1"/>
    <property type="match status" value="1"/>
</dbReference>
<dbReference type="InterPro" id="IPR032821">
    <property type="entry name" value="PKS_assoc"/>
</dbReference>
<feature type="region of interest" description="N-terminal hotdog fold" evidence="4">
    <location>
        <begin position="959"/>
        <end position="1099"/>
    </location>
</feature>
<dbReference type="SMART" id="SM00825">
    <property type="entry name" value="PKS_KS"/>
    <property type="match status" value="1"/>
</dbReference>
<dbReference type="InterPro" id="IPR016035">
    <property type="entry name" value="Acyl_Trfase/lysoPLipase"/>
</dbReference>
<name>A0A8J3CDA6_9PSEU</name>
<evidence type="ECO:0000256" key="4">
    <source>
        <dbReference type="PROSITE-ProRule" id="PRU01363"/>
    </source>
</evidence>
<feature type="region of interest" description="C-terminal hotdog fold" evidence="4">
    <location>
        <begin position="1109"/>
        <end position="1243"/>
    </location>
</feature>
<dbReference type="Gene3D" id="3.90.470.20">
    <property type="entry name" value="4'-phosphopantetheinyl transferase domain"/>
    <property type="match status" value="2"/>
</dbReference>
<dbReference type="GO" id="GO:0000287">
    <property type="term" value="F:magnesium ion binding"/>
    <property type="evidence" value="ECO:0007669"/>
    <property type="project" value="InterPro"/>
</dbReference>
<dbReference type="Gene3D" id="3.40.366.10">
    <property type="entry name" value="Malonyl-Coenzyme A Acyl Carrier Protein, domain 2"/>
    <property type="match status" value="1"/>
</dbReference>
<dbReference type="EMBL" id="BMMK01000008">
    <property type="protein sequence ID" value="GGM51046.1"/>
    <property type="molecule type" value="Genomic_DNA"/>
</dbReference>
<dbReference type="PANTHER" id="PTHR43775">
    <property type="entry name" value="FATTY ACID SYNTHASE"/>
    <property type="match status" value="1"/>
</dbReference>
<dbReference type="SMART" id="SM00827">
    <property type="entry name" value="PKS_AT"/>
    <property type="match status" value="1"/>
</dbReference>
<dbReference type="Pfam" id="PF14765">
    <property type="entry name" value="PS-DH"/>
    <property type="match status" value="1"/>
</dbReference>
<dbReference type="SUPFAM" id="SSF56214">
    <property type="entry name" value="4'-phosphopantetheinyl transferase"/>
    <property type="match status" value="2"/>
</dbReference>
<dbReference type="PANTHER" id="PTHR43775:SF37">
    <property type="entry name" value="SI:DKEY-61P9.11"/>
    <property type="match status" value="1"/>
</dbReference>
<dbReference type="InterPro" id="IPR049551">
    <property type="entry name" value="PKS_DH_C"/>
</dbReference>
<evidence type="ECO:0000256" key="5">
    <source>
        <dbReference type="SAM" id="MobiDB-lite"/>
    </source>
</evidence>
<evidence type="ECO:0000256" key="3">
    <source>
        <dbReference type="ARBA" id="ARBA00022679"/>
    </source>
</evidence>
<dbReference type="GO" id="GO:0004315">
    <property type="term" value="F:3-oxoacyl-[acyl-carrier-protein] synthase activity"/>
    <property type="evidence" value="ECO:0007669"/>
    <property type="project" value="InterPro"/>
</dbReference>
<dbReference type="Gene3D" id="3.10.129.110">
    <property type="entry name" value="Polyketide synthase dehydratase"/>
    <property type="match status" value="1"/>
</dbReference>
<dbReference type="InterPro" id="IPR050091">
    <property type="entry name" value="PKS_NRPS_Biosynth_Enz"/>
</dbReference>
<dbReference type="Gene3D" id="3.30.70.250">
    <property type="entry name" value="Malonyl-CoA ACP transacylase, ACP-binding"/>
    <property type="match status" value="1"/>
</dbReference>
<dbReference type="InterPro" id="IPR042104">
    <property type="entry name" value="PKS_dehydratase_sf"/>
</dbReference>
<dbReference type="GO" id="GO:0071770">
    <property type="term" value="P:DIM/DIP cell wall layer assembly"/>
    <property type="evidence" value="ECO:0007669"/>
    <property type="project" value="TreeGrafter"/>
</dbReference>
<dbReference type="InterPro" id="IPR020841">
    <property type="entry name" value="PKS_Beta-ketoAc_synthase_dom"/>
</dbReference>
<dbReference type="Gene3D" id="3.40.47.10">
    <property type="match status" value="1"/>
</dbReference>
<dbReference type="GO" id="GO:0006633">
    <property type="term" value="P:fatty acid biosynthetic process"/>
    <property type="evidence" value="ECO:0007669"/>
    <property type="project" value="InterPro"/>
</dbReference>
<comment type="caution">
    <text evidence="8">The sequence shown here is derived from an EMBL/GenBank/DDBJ whole genome shotgun (WGS) entry which is preliminary data.</text>
</comment>
<feature type="domain" description="Ketosynthase family 3 (KS3)" evidence="6">
    <location>
        <begin position="1"/>
        <end position="460"/>
    </location>
</feature>
<dbReference type="InterPro" id="IPR008278">
    <property type="entry name" value="4-PPantetheinyl_Trfase_dom"/>
</dbReference>
<dbReference type="GO" id="GO:0008897">
    <property type="term" value="F:holo-[acyl-carrier-protein] synthase activity"/>
    <property type="evidence" value="ECO:0007669"/>
    <property type="project" value="InterPro"/>
</dbReference>
<feature type="active site" description="Proton acceptor; for dehydratase activity" evidence="4">
    <location>
        <position position="1000"/>
    </location>
</feature>
<dbReference type="InterPro" id="IPR001227">
    <property type="entry name" value="Ac_transferase_dom_sf"/>
</dbReference>
<reference evidence="8" key="1">
    <citation type="journal article" date="2014" name="Int. J. Syst. Evol. Microbiol.">
        <title>Complete genome sequence of Corynebacterium casei LMG S-19264T (=DSM 44701T), isolated from a smear-ripened cheese.</title>
        <authorList>
            <consortium name="US DOE Joint Genome Institute (JGI-PGF)"/>
            <person name="Walter F."/>
            <person name="Albersmeier A."/>
            <person name="Kalinowski J."/>
            <person name="Ruckert C."/>
        </authorList>
    </citation>
    <scope>NUCLEOTIDE SEQUENCE</scope>
    <source>
        <strain evidence="8">CGMCC 4.5737</strain>
    </source>
</reference>
<accession>A0A8J3CDA6</accession>
<dbReference type="PROSITE" id="PS52004">
    <property type="entry name" value="KS3_2"/>
    <property type="match status" value="1"/>
</dbReference>
<keyword evidence="3" id="KW-0808">Transferase</keyword>
<protein>
    <submittedName>
        <fullName evidence="8">Polyketide synthase</fullName>
    </submittedName>
</protein>
<evidence type="ECO:0000313" key="8">
    <source>
        <dbReference type="EMBL" id="GGM51046.1"/>
    </source>
</evidence>
<dbReference type="GO" id="GO:0005886">
    <property type="term" value="C:plasma membrane"/>
    <property type="evidence" value="ECO:0007669"/>
    <property type="project" value="TreeGrafter"/>
</dbReference>
<reference evidence="8" key="2">
    <citation type="submission" date="2020-09" db="EMBL/GenBank/DDBJ databases">
        <authorList>
            <person name="Sun Q."/>
            <person name="Zhou Y."/>
        </authorList>
    </citation>
    <scope>NUCLEOTIDE SEQUENCE</scope>
    <source>
        <strain evidence="8">CGMCC 4.5737</strain>
    </source>
</reference>
<evidence type="ECO:0000256" key="2">
    <source>
        <dbReference type="ARBA" id="ARBA00022553"/>
    </source>
</evidence>
<feature type="region of interest" description="Disordered" evidence="5">
    <location>
        <begin position="870"/>
        <end position="896"/>
    </location>
</feature>
<feature type="domain" description="PKS/mFAS DH" evidence="7">
    <location>
        <begin position="959"/>
        <end position="1243"/>
    </location>
</feature>
<feature type="active site" description="Proton donor; for dehydratase activity" evidence="4">
    <location>
        <position position="1158"/>
    </location>
</feature>
<keyword evidence="9" id="KW-1185">Reference proteome</keyword>
<dbReference type="InterPro" id="IPR014030">
    <property type="entry name" value="Ketoacyl_synth_N"/>
</dbReference>
<dbReference type="Pfam" id="PF00698">
    <property type="entry name" value="Acyl_transf_1"/>
    <property type="match status" value="1"/>
</dbReference>
<dbReference type="InterPro" id="IPR049900">
    <property type="entry name" value="PKS_mFAS_DH"/>
</dbReference>
<keyword evidence="1" id="KW-0596">Phosphopantetheine</keyword>
<dbReference type="InterPro" id="IPR016036">
    <property type="entry name" value="Malonyl_transacylase_ACP-bd"/>
</dbReference>
<dbReference type="SUPFAM" id="SSF53901">
    <property type="entry name" value="Thiolase-like"/>
    <property type="match status" value="1"/>
</dbReference>
<dbReference type="GO" id="GO:0004312">
    <property type="term" value="F:fatty acid synthase activity"/>
    <property type="evidence" value="ECO:0007669"/>
    <property type="project" value="TreeGrafter"/>
</dbReference>
<dbReference type="SUPFAM" id="SSF55048">
    <property type="entry name" value="Probable ACP-binding domain of malonyl-CoA ACP transacylase"/>
    <property type="match status" value="1"/>
</dbReference>
<dbReference type="Pfam" id="PF16197">
    <property type="entry name" value="KAsynt_C_assoc"/>
    <property type="match status" value="1"/>
</dbReference>
<dbReference type="InterPro" id="IPR018201">
    <property type="entry name" value="Ketoacyl_synth_AS"/>
</dbReference>
<organism evidence="8 9">
    <name type="scientific">Longimycelium tulufanense</name>
    <dbReference type="NCBI Taxonomy" id="907463"/>
    <lineage>
        <taxon>Bacteria</taxon>
        <taxon>Bacillati</taxon>
        <taxon>Actinomycetota</taxon>
        <taxon>Actinomycetes</taxon>
        <taxon>Pseudonocardiales</taxon>
        <taxon>Pseudonocardiaceae</taxon>
        <taxon>Longimycelium</taxon>
    </lineage>
</organism>
<proteinExistence type="predicted"/>
<dbReference type="InterPro" id="IPR037143">
    <property type="entry name" value="4-PPantetheinyl_Trfase_dom_sf"/>
</dbReference>
<gene>
    <name evidence="8" type="ORF">GCM10012275_22410</name>
</gene>
<dbReference type="PROSITE" id="PS52019">
    <property type="entry name" value="PKS_MFAS_DH"/>
    <property type="match status" value="1"/>
</dbReference>
<dbReference type="GO" id="GO:0005737">
    <property type="term" value="C:cytoplasm"/>
    <property type="evidence" value="ECO:0007669"/>
    <property type="project" value="TreeGrafter"/>
</dbReference>
<dbReference type="InterPro" id="IPR014043">
    <property type="entry name" value="Acyl_transferase_dom"/>
</dbReference>
<dbReference type="Proteomes" id="UP000637578">
    <property type="component" value="Unassembled WGS sequence"/>
</dbReference>
<evidence type="ECO:0000256" key="1">
    <source>
        <dbReference type="ARBA" id="ARBA00022450"/>
    </source>
</evidence>
<evidence type="ECO:0000259" key="6">
    <source>
        <dbReference type="PROSITE" id="PS52004"/>
    </source>
</evidence>
<dbReference type="SUPFAM" id="SSF52151">
    <property type="entry name" value="FabD/lysophospholipase-like"/>
    <property type="match status" value="1"/>
</dbReference>
<keyword evidence="2" id="KW-0597">Phosphoprotein</keyword>
<dbReference type="InterPro" id="IPR014031">
    <property type="entry name" value="Ketoacyl_synth_C"/>
</dbReference>
<dbReference type="InterPro" id="IPR016039">
    <property type="entry name" value="Thiolase-like"/>
</dbReference>
<dbReference type="Pfam" id="PF02801">
    <property type="entry name" value="Ketoacyl-synt_C"/>
    <property type="match status" value="1"/>
</dbReference>
<dbReference type="Pfam" id="PF01648">
    <property type="entry name" value="ACPS"/>
    <property type="match status" value="1"/>
</dbReference>
<evidence type="ECO:0000259" key="7">
    <source>
        <dbReference type="PROSITE" id="PS52019"/>
    </source>
</evidence>
<dbReference type="CDD" id="cd00833">
    <property type="entry name" value="PKS"/>
    <property type="match status" value="1"/>
</dbReference>
<evidence type="ECO:0000313" key="9">
    <source>
        <dbReference type="Proteomes" id="UP000637578"/>
    </source>
</evidence>
<dbReference type="Pfam" id="PF00109">
    <property type="entry name" value="ketoacyl-synt"/>
    <property type="match status" value="1"/>
</dbReference>
<sequence length="1495" mass="160795">MILPGAGDLQTYWHNLVNGVDAITQVPDNRWDPVFYRPEAAQGPARAHEIYCRRGGFVDEFAEIDVTQFGIMPASIPGTEPDQFLALKVAADAITDAGGADRLPTDRDRIGVILGRGGYMVAGQARLAQRVSTAAQLVRTLGQLLPELTPEQLERVRAAYADHLGPEHPESAIGLVPNLTASRIANRLDLRGPAYTVDAACASSLVAVEHAVRELASGHCDVVLAGGVHHCHDISFWSVFSQLRALSPTEAIRPFDRRADGVLIGEGTGVVLLKRLADAERDGDRIYAVIRGTGVASDGRAASLFNPDPGGQERAVRQAWRMAGLDPTAPDALGLLEAHGTATPAGDAAELSTVAAVFGPDQGDGARNGARPIIGSVKSMIGHAMPAAGVAGLVKAALAVYHGTLLPTLHCDDPHPTLARTRFRPITRAEPWETDGQRVRRAGVNAFGFGGINAHVILEQAPSGPALVPPPRVSVREPERVLRLTADSPEQLAQLLDADDTTVLAAGSDRNPEQPGRTRLGVVEPTARKLSLARRIVGKGRPWRGRNDIWFTPTPLLSGDAPGKVAFVFPGLEAEFRPRADDIVDLVGLPDGLHSYVSPTDDPIAAGDVTRHALGVLGLGRLLDSALHQMKIVPDAVAGHSIGEWIAMVTSGLLGEDAATGLLDTVDPDVLHFPSLVFAAIGAPAERVLEALTDWDGIVLSHDNAPNQSVVCGSAERVEEFVRWFRARNVLSQTLPFRSGFHTPMLEPYLAPARESAEQFEFHTPTVPIWSGTTAAPYPDDHAAVRRLFIRHLLEPVRFRPLIAAMYDAGFRVFVQVGLGQLGALVDDVLHGQEHLAISAATANRDGLAQLSRVATALWVDGGAPDTGLLGERPVSGRGHAGEQAQARQRNNGRRPTKLDLGCTLISLEDEARQELAPLFAGKGSGSGADLSTLDGFVDRFPAAGQLQALLKETADTAAAVIAAGTRGPDPTRPAQPAAPTQLRTTLRVSLEDMPYLRDHSLLRQPADWPDDGDRFPVVPATTLIGHMMEFAEQAAPGRKAVAVHDVQLFRWVTAVPAVDLPVTVTPEGTDRVAVTFGQYCRATVELTAGYPQDPPAPWRPEQLGAEQQPELTGKELYTRRWMFHGPRFQGVSELVGVGESHVRGVITTPPAPGSLLDNAGQVFGYWPLSRLTERSMVLPIGLRRARFFGPHPEPGTRLDCLVRYTTISDSQVVGDIQLVADGRVWAELTGWRDRRFESNFELDRHPDRTALARRQAGGWTLLFEGWPDGASRDMFLRRHFNDTERAEFEGLSPRGRRHWVLGRLVVKDAVRQWLWEHGEDSVFPIEIQVGNDATGRPVVAGWSGRTLPGLNVSLAHRAEAGVALVRPAGGADQPGVGIDIEEIADRAEGAHRLALGDAERELLTARAAGGEEALWFTRFWAAKEAVAKAEGTGLQGRPRGFAVIAAGPTELVVTAGTRRYRVHCTEVANPPGLPARQYVVAWTAGPTSDEEADG</sequence>